<name>A0A8S5PJ66_9CAUD</name>
<organism evidence="1">
    <name type="scientific">Siphoviridae sp. ctGN02</name>
    <dbReference type="NCBI Taxonomy" id="2825411"/>
    <lineage>
        <taxon>Viruses</taxon>
        <taxon>Duplodnaviria</taxon>
        <taxon>Heunggongvirae</taxon>
        <taxon>Uroviricota</taxon>
        <taxon>Caudoviricetes</taxon>
    </lineage>
</organism>
<evidence type="ECO:0000313" key="1">
    <source>
        <dbReference type="EMBL" id="DAE06752.1"/>
    </source>
</evidence>
<sequence length="65" mass="7262">MNNAAQKVTRIDKDAWEIAAELANEYGVSICNIISESVRYCAENAEFKEMDVVVKRLVVGSKVLE</sequence>
<dbReference type="EMBL" id="BK015441">
    <property type="protein sequence ID" value="DAE06752.1"/>
    <property type="molecule type" value="Genomic_DNA"/>
</dbReference>
<proteinExistence type="predicted"/>
<accession>A0A8S5PJ66</accession>
<reference evidence="1" key="1">
    <citation type="journal article" date="2021" name="Proc. Natl. Acad. Sci. U.S.A.">
        <title>A Catalog of Tens of Thousands of Viruses from Human Metagenomes Reveals Hidden Associations with Chronic Diseases.</title>
        <authorList>
            <person name="Tisza M.J."/>
            <person name="Buck C.B."/>
        </authorList>
    </citation>
    <scope>NUCLEOTIDE SEQUENCE</scope>
    <source>
        <strain evidence="1">CtGN02</strain>
    </source>
</reference>
<protein>
    <submittedName>
        <fullName evidence="1">Antitoxin</fullName>
    </submittedName>
</protein>